<evidence type="ECO:0000259" key="5">
    <source>
        <dbReference type="Pfam" id="PF17390"/>
    </source>
</evidence>
<dbReference type="EMBL" id="CP026604">
    <property type="protein sequence ID" value="AWB66196.1"/>
    <property type="molecule type" value="Genomic_DNA"/>
</dbReference>
<dbReference type="AlphaFoldDB" id="A0A2S0VPQ9"/>
<dbReference type="Gene3D" id="2.60.420.10">
    <property type="entry name" value="Maltose phosphorylase, domain 3"/>
    <property type="match status" value="1"/>
</dbReference>
<feature type="domain" description="Alpha-L-rhamnosidase six-hairpin glycosidase" evidence="4">
    <location>
        <begin position="305"/>
        <end position="625"/>
    </location>
</feature>
<dbReference type="InterPro" id="IPR012341">
    <property type="entry name" value="6hp_glycosidase-like_sf"/>
</dbReference>
<evidence type="ECO:0000256" key="1">
    <source>
        <dbReference type="ARBA" id="ARBA00001445"/>
    </source>
</evidence>
<dbReference type="InterPro" id="IPR036116">
    <property type="entry name" value="FN3_sf"/>
</dbReference>
<organism evidence="6 7">
    <name type="scientific">Saccharobesus litoralis</name>
    <dbReference type="NCBI Taxonomy" id="2172099"/>
    <lineage>
        <taxon>Bacteria</taxon>
        <taxon>Pseudomonadati</taxon>
        <taxon>Pseudomonadota</taxon>
        <taxon>Gammaproteobacteria</taxon>
        <taxon>Alteromonadales</taxon>
        <taxon>Alteromonadaceae</taxon>
        <taxon>Saccharobesus</taxon>
    </lineage>
</organism>
<dbReference type="Gene3D" id="1.50.10.10">
    <property type="match status" value="1"/>
</dbReference>
<dbReference type="GO" id="GO:0030596">
    <property type="term" value="F:alpha-L-rhamnosidase activity"/>
    <property type="evidence" value="ECO:0007669"/>
    <property type="project" value="UniProtKB-EC"/>
</dbReference>
<dbReference type="InterPro" id="IPR008928">
    <property type="entry name" value="6-hairpin_glycosidase_sf"/>
</dbReference>
<dbReference type="Pfam" id="PF17390">
    <property type="entry name" value="Bac_rhamnosid_C"/>
    <property type="match status" value="1"/>
</dbReference>
<comment type="catalytic activity">
    <reaction evidence="1">
        <text>Hydrolysis of terminal non-reducing alpha-L-rhamnose residues in alpha-L-rhamnosides.</text>
        <dbReference type="EC" id="3.2.1.40"/>
    </reaction>
</comment>
<dbReference type="PANTHER" id="PTHR33307">
    <property type="entry name" value="ALPHA-RHAMNOSIDASE (EUROFUNG)"/>
    <property type="match status" value="1"/>
</dbReference>
<sequence length="738" mass="83125">MMNIQAFIKSIFIVTGITCLVACQSLVSQQYAINANASYQAVALRTELLLGNWVKDIQDRQPEFSWQVNSEQDKGSQIAYQIQVWRLNPVAKKTLVWDSGKVNTSQAQAVSYKGEALSVETDYQWRVKVWMSDNTGQKQQGIWSQPQKFSTAERFSHQTSVHPLMASPIKAKSIKRLTNGRYLVDFGRSAFGFLELSLTSGSAGVVNIHFAERGTDIGIINKLHRGSSVRYYKVPLPVNAKFDTYRVQPPRDKRNTKANKAIAIPGRFGRIAPFRYVEIETNDIELSNISATQMVVHYPFDPYSSSFESSSEVLNAVWDLSKYSMKATSFAGLYVDGDRERIPYEADAYINQLSHYLVDSEYAMARATHEYLLKHPTWPTEWKQHSIMMAWQDWMYTGDRESLANHYRVLKEDKSFLSLQNELGLLQTFPPTKNRRKPGESRDIVDWPPNERDGYDFKPVNTVVNAFHYLNLQQMADIALVLGKNTDAQMYKQRAEKLHFAFNHNLFNQKTGLYVDGLGSSHSSAHANILPLAVGLVPANKQAKIITFLKSKKMAVSVYFAQYLMEALYQNQQADYALSLLTSTELRSWYNMIRVGSTITLEAWDDQFKPNQDWNHAWGAVPGNIVGRFILGVTPLTAGFEQFVIAPQLGGLQFAKGKVPTIKGAVYVDVEQQSDNKLSITIDIPNNSRAKVVAPILTGKTIKAVLVGGEAIAFDANSGQLGNDLFSPGHYHIEVSYQ</sequence>
<feature type="domain" description="Alpha-L-rhamnosidase C-terminal" evidence="5">
    <location>
        <begin position="632"/>
        <end position="703"/>
    </location>
</feature>
<dbReference type="Gene3D" id="2.60.120.260">
    <property type="entry name" value="Galactose-binding domain-like"/>
    <property type="match status" value="1"/>
</dbReference>
<dbReference type="Pfam" id="PF25788">
    <property type="entry name" value="Ig_Rha78A_N"/>
    <property type="match status" value="1"/>
</dbReference>
<protein>
    <recommendedName>
        <fullName evidence="2">alpha-L-rhamnosidase</fullName>
        <ecNumber evidence="2">3.2.1.40</ecNumber>
    </recommendedName>
</protein>
<evidence type="ECO:0000256" key="3">
    <source>
        <dbReference type="ARBA" id="ARBA00022801"/>
    </source>
</evidence>
<gene>
    <name evidence="6" type="ORF">C2869_07000</name>
</gene>
<evidence type="ECO:0000259" key="4">
    <source>
        <dbReference type="Pfam" id="PF17389"/>
    </source>
</evidence>
<dbReference type="KEGG" id="cate:C2869_07000"/>
<dbReference type="Pfam" id="PF17389">
    <property type="entry name" value="Bac_rhamnosid6H"/>
    <property type="match status" value="1"/>
</dbReference>
<dbReference type="InterPro" id="IPR035396">
    <property type="entry name" value="Bac_rhamnosid6H"/>
</dbReference>
<dbReference type="EC" id="3.2.1.40" evidence="2"/>
<accession>A0A2S0VPQ9</accession>
<keyword evidence="7" id="KW-1185">Reference proteome</keyword>
<dbReference type="SUPFAM" id="SSF48208">
    <property type="entry name" value="Six-hairpin glycosidases"/>
    <property type="match status" value="1"/>
</dbReference>
<dbReference type="OrthoDB" id="9761045at2"/>
<dbReference type="RefSeq" id="WP_108602268.1">
    <property type="nucleotide sequence ID" value="NZ_CP026604.1"/>
</dbReference>
<dbReference type="PANTHER" id="PTHR33307:SF6">
    <property type="entry name" value="ALPHA-RHAMNOSIDASE (EUROFUNG)-RELATED"/>
    <property type="match status" value="1"/>
</dbReference>
<dbReference type="SUPFAM" id="SSF49265">
    <property type="entry name" value="Fibronectin type III"/>
    <property type="match status" value="1"/>
</dbReference>
<dbReference type="Gene3D" id="2.60.40.10">
    <property type="entry name" value="Immunoglobulins"/>
    <property type="match status" value="1"/>
</dbReference>
<dbReference type="InterPro" id="IPR035398">
    <property type="entry name" value="Bac_rhamnosid_C"/>
</dbReference>
<proteinExistence type="predicted"/>
<evidence type="ECO:0000313" key="7">
    <source>
        <dbReference type="Proteomes" id="UP000244441"/>
    </source>
</evidence>
<reference evidence="6 7" key="1">
    <citation type="submission" date="2018-01" db="EMBL/GenBank/DDBJ databases">
        <title>Genome sequence of a Cantenovulum-like bacteria.</title>
        <authorList>
            <person name="Tan W.R."/>
            <person name="Lau N.-S."/>
            <person name="Go F."/>
            <person name="Amirul A.-A.A."/>
        </authorList>
    </citation>
    <scope>NUCLEOTIDE SEQUENCE [LARGE SCALE GENOMIC DNA]</scope>
    <source>
        <strain evidence="6 7">CCB-QB4</strain>
    </source>
</reference>
<dbReference type="Proteomes" id="UP000244441">
    <property type="component" value="Chromosome"/>
</dbReference>
<evidence type="ECO:0000256" key="2">
    <source>
        <dbReference type="ARBA" id="ARBA00012652"/>
    </source>
</evidence>
<dbReference type="InterPro" id="IPR013783">
    <property type="entry name" value="Ig-like_fold"/>
</dbReference>
<dbReference type="InterPro" id="IPR016007">
    <property type="entry name" value="Alpha_rhamnosid"/>
</dbReference>
<dbReference type="SMR" id="A0A2S0VPQ9"/>
<keyword evidence="3" id="KW-0378">Hydrolase</keyword>
<name>A0A2S0VPQ9_9ALTE</name>
<evidence type="ECO:0000313" key="6">
    <source>
        <dbReference type="EMBL" id="AWB66196.1"/>
    </source>
</evidence>
<dbReference type="GO" id="GO:0005975">
    <property type="term" value="P:carbohydrate metabolic process"/>
    <property type="evidence" value="ECO:0007669"/>
    <property type="project" value="InterPro"/>
</dbReference>